<evidence type="ECO:0000313" key="1">
    <source>
        <dbReference type="EMBL" id="KNZ45854.1"/>
    </source>
</evidence>
<comment type="caution">
    <text evidence="1">The sequence shown here is derived from an EMBL/GenBank/DDBJ whole genome shotgun (WGS) entry which is preliminary data.</text>
</comment>
<sequence>MWNQRVLGTHRRKTLSYLLRPFFFPHCLGSNGNGAAALRLKNLFQVGYRKINIKWLPCCVFQT</sequence>
<protein>
    <submittedName>
        <fullName evidence="1">Uncharacterized protein</fullName>
    </submittedName>
</protein>
<keyword evidence="2" id="KW-1185">Reference proteome</keyword>
<name>A0A0L6UBE0_9BASI</name>
<dbReference type="EMBL" id="LAVV01013205">
    <property type="protein sequence ID" value="KNZ45854.1"/>
    <property type="molecule type" value="Genomic_DNA"/>
</dbReference>
<reference evidence="1 2" key="1">
    <citation type="submission" date="2015-08" db="EMBL/GenBank/DDBJ databases">
        <title>Next Generation Sequencing and Analysis of the Genome of Puccinia sorghi L Schw, the Causal Agent of Maize Common Rust.</title>
        <authorList>
            <person name="Rochi L."/>
            <person name="Burguener G."/>
            <person name="Darino M."/>
            <person name="Turjanski A."/>
            <person name="Kreff E."/>
            <person name="Dieguez M.J."/>
            <person name="Sacco F."/>
        </authorList>
    </citation>
    <scope>NUCLEOTIDE SEQUENCE [LARGE SCALE GENOMIC DNA]</scope>
    <source>
        <strain evidence="1 2">RO10H11247</strain>
    </source>
</reference>
<organism evidence="1 2">
    <name type="scientific">Puccinia sorghi</name>
    <dbReference type="NCBI Taxonomy" id="27349"/>
    <lineage>
        <taxon>Eukaryota</taxon>
        <taxon>Fungi</taxon>
        <taxon>Dikarya</taxon>
        <taxon>Basidiomycota</taxon>
        <taxon>Pucciniomycotina</taxon>
        <taxon>Pucciniomycetes</taxon>
        <taxon>Pucciniales</taxon>
        <taxon>Pucciniaceae</taxon>
        <taxon>Puccinia</taxon>
    </lineage>
</organism>
<dbReference type="VEuPathDB" id="FungiDB:VP01_773g5"/>
<gene>
    <name evidence="1" type="ORF">VP01_773g5</name>
</gene>
<evidence type="ECO:0000313" key="2">
    <source>
        <dbReference type="Proteomes" id="UP000037035"/>
    </source>
</evidence>
<dbReference type="Proteomes" id="UP000037035">
    <property type="component" value="Unassembled WGS sequence"/>
</dbReference>
<dbReference type="AlphaFoldDB" id="A0A0L6UBE0"/>
<proteinExistence type="predicted"/>
<accession>A0A0L6UBE0</accession>